<dbReference type="GO" id="GO:0005948">
    <property type="term" value="C:acetolactate synthase complex"/>
    <property type="evidence" value="ECO:0007669"/>
    <property type="project" value="TreeGrafter"/>
</dbReference>
<dbReference type="CDD" id="cd02004">
    <property type="entry name" value="TPP_BZL_OCoD_HPCL"/>
    <property type="match status" value="1"/>
</dbReference>
<evidence type="ECO:0000256" key="10">
    <source>
        <dbReference type="RuleBase" id="RU362132"/>
    </source>
</evidence>
<evidence type="ECO:0000256" key="5">
    <source>
        <dbReference type="ARBA" id="ARBA00022723"/>
    </source>
</evidence>
<feature type="domain" description="Thiamine pyrophosphate enzyme TPP-binding" evidence="12">
    <location>
        <begin position="472"/>
        <end position="621"/>
    </location>
</feature>
<dbReference type="Gene3D" id="3.40.50.1220">
    <property type="entry name" value="TPP-binding domain"/>
    <property type="match status" value="1"/>
</dbReference>
<evidence type="ECO:0000256" key="7">
    <source>
        <dbReference type="ARBA" id="ARBA00030510"/>
    </source>
</evidence>
<dbReference type="GO" id="GO:0030976">
    <property type="term" value="F:thiamine pyrophosphate binding"/>
    <property type="evidence" value="ECO:0007669"/>
    <property type="project" value="InterPro"/>
</dbReference>
<comment type="catalytic activity">
    <reaction evidence="9">
        <text>(2R)-hydroxyhexadecanoyl-CoA = pentadecanal + formyl-CoA</text>
        <dbReference type="Rhea" id="RHEA:55212"/>
        <dbReference type="ChEBI" id="CHEBI:17302"/>
        <dbReference type="ChEBI" id="CHEBI:57376"/>
        <dbReference type="ChEBI" id="CHEBI:138654"/>
    </reaction>
    <physiologicalReaction direction="left-to-right" evidence="9">
        <dbReference type="Rhea" id="RHEA:55213"/>
    </physiologicalReaction>
</comment>
<comment type="cofactor">
    <cofactor evidence="2">
        <name>thiamine diphosphate</name>
        <dbReference type="ChEBI" id="CHEBI:58937"/>
    </cofactor>
</comment>
<evidence type="ECO:0000313" key="14">
    <source>
        <dbReference type="Proteomes" id="UP000492821"/>
    </source>
</evidence>
<dbReference type="InterPro" id="IPR012000">
    <property type="entry name" value="Thiamin_PyroP_enz_cen_dom"/>
</dbReference>
<evidence type="ECO:0000313" key="15">
    <source>
        <dbReference type="WBParaSite" id="Pan_g11322.t1"/>
    </source>
</evidence>
<dbReference type="Pfam" id="PF02775">
    <property type="entry name" value="TPP_enzyme_C"/>
    <property type="match status" value="1"/>
</dbReference>
<keyword evidence="6 10" id="KW-0786">Thiamine pyrophosphate</keyword>
<dbReference type="FunFam" id="3.40.50.970:FF:000007">
    <property type="entry name" value="Acetolactate synthase"/>
    <property type="match status" value="1"/>
</dbReference>
<keyword evidence="5" id="KW-0479">Metal-binding</keyword>
<dbReference type="InterPro" id="IPR011766">
    <property type="entry name" value="TPP_enzyme_TPP-bd"/>
</dbReference>
<dbReference type="InterPro" id="IPR029061">
    <property type="entry name" value="THDP-binding"/>
</dbReference>
<dbReference type="GO" id="GO:0009097">
    <property type="term" value="P:isoleucine biosynthetic process"/>
    <property type="evidence" value="ECO:0007669"/>
    <property type="project" value="TreeGrafter"/>
</dbReference>
<reference evidence="14" key="1">
    <citation type="journal article" date="2013" name="Genetics">
        <title>The draft genome and transcriptome of Panagrellus redivivus are shaped by the harsh demands of a free-living lifestyle.</title>
        <authorList>
            <person name="Srinivasan J."/>
            <person name="Dillman A.R."/>
            <person name="Macchietto M.G."/>
            <person name="Heikkinen L."/>
            <person name="Lakso M."/>
            <person name="Fracchia K.M."/>
            <person name="Antoshechkin I."/>
            <person name="Mortazavi A."/>
            <person name="Wong G."/>
            <person name="Sternberg P.W."/>
        </authorList>
    </citation>
    <scope>NUCLEOTIDE SEQUENCE [LARGE SCALE GENOMIC DNA]</scope>
    <source>
        <strain evidence="14">MT8872</strain>
    </source>
</reference>
<dbReference type="GO" id="GO:0003984">
    <property type="term" value="F:acetolactate synthase activity"/>
    <property type="evidence" value="ECO:0007669"/>
    <property type="project" value="TreeGrafter"/>
</dbReference>
<dbReference type="SUPFAM" id="SSF52467">
    <property type="entry name" value="DHS-like NAD/FAD-binding domain"/>
    <property type="match status" value="1"/>
</dbReference>
<evidence type="ECO:0000256" key="9">
    <source>
        <dbReference type="ARBA" id="ARBA00048767"/>
    </source>
</evidence>
<evidence type="ECO:0000256" key="6">
    <source>
        <dbReference type="ARBA" id="ARBA00023052"/>
    </source>
</evidence>
<feature type="domain" description="Thiamine pyrophosphate enzyme central" evidence="11">
    <location>
        <begin position="274"/>
        <end position="405"/>
    </location>
</feature>
<dbReference type="GO" id="GO:0009099">
    <property type="term" value="P:L-valine biosynthetic process"/>
    <property type="evidence" value="ECO:0007669"/>
    <property type="project" value="TreeGrafter"/>
</dbReference>
<feature type="domain" description="Thiamine pyrophosphate enzyme N-terminal TPP-binding" evidence="13">
    <location>
        <begin position="55"/>
        <end position="170"/>
    </location>
</feature>
<dbReference type="Proteomes" id="UP000492821">
    <property type="component" value="Unassembled WGS sequence"/>
</dbReference>
<dbReference type="GO" id="GO:0050660">
    <property type="term" value="F:flavin adenine dinucleotide binding"/>
    <property type="evidence" value="ECO:0007669"/>
    <property type="project" value="TreeGrafter"/>
</dbReference>
<evidence type="ECO:0000256" key="8">
    <source>
        <dbReference type="ARBA" id="ARBA00048738"/>
    </source>
</evidence>
<dbReference type="PANTHER" id="PTHR18968">
    <property type="entry name" value="THIAMINE PYROPHOSPHATE ENZYMES"/>
    <property type="match status" value="1"/>
</dbReference>
<dbReference type="AlphaFoldDB" id="A0A7E4UPP9"/>
<dbReference type="SUPFAM" id="SSF52518">
    <property type="entry name" value="Thiamin diphosphate-binding fold (THDP-binding)"/>
    <property type="match status" value="2"/>
</dbReference>
<evidence type="ECO:0000256" key="3">
    <source>
        <dbReference type="ARBA" id="ARBA00007812"/>
    </source>
</evidence>
<sequence>MLILILGTIFLAAIIYAVFDIDSMNKLQSVIQAVVAGGRHPLSALFLVDEDTKRHGGELVAEVLKAHGVQEIFTLVGGHISPILVASEKLGINIIDTRHEVTTVFAADAVARLRQSIGVAAVTAGPGLTNTITAVKNAQMAESPLLLIGGAAPTLLRDRGALQDIDQMSLFRPLCKFTARITRLKDIIPTVRKAIWAAQCGTPGPVFIEFPIDVLYPYQTVVAEAGMVKNPQGFQKLINAYLFFHISRQFSAAYLPVDTTPIPVDVPKPKPQDISNVANIILSAKKPLLLVGSQATLPPVKATDLQHIVEKLGIPVYLGGMSRGLLGKKSSIQMRQNRKDALKDADVVILAGTVCDFRLGYGKVLSRKSKIIAINRDYTQLTKNKGIFWNPTALVQADVGTTLSEILANLEGRGWKGAPSDWIESLVVREKEKEVANAKKMNEPTADGNLNPLSVLQKLDKVLPDDAILVADGGDFVGSAAYIVQPRGPLQWLDPGAFGTLGVGGGFALGAKVVHPDKPVIILYGDGSSGYSIMEFDTFVRHKYPVIAVIGNDACWSQIARDQVPWFNSSVACDLAHTDYDKIGTAIGTSGVRLDTGNEADATRHFVESIEGSRNGKSAVINVIMGKTDFRKGSISV</sequence>
<dbReference type="Pfam" id="PF02776">
    <property type="entry name" value="TPP_enzyme_N"/>
    <property type="match status" value="1"/>
</dbReference>
<evidence type="ECO:0000256" key="1">
    <source>
        <dbReference type="ARBA" id="ARBA00001946"/>
    </source>
</evidence>
<keyword evidence="14" id="KW-1185">Reference proteome</keyword>
<evidence type="ECO:0000256" key="4">
    <source>
        <dbReference type="ARBA" id="ARBA00018936"/>
    </source>
</evidence>
<dbReference type="CDD" id="cd07035">
    <property type="entry name" value="TPP_PYR_POX_like"/>
    <property type="match status" value="1"/>
</dbReference>
<evidence type="ECO:0000259" key="13">
    <source>
        <dbReference type="Pfam" id="PF02776"/>
    </source>
</evidence>
<dbReference type="GO" id="GO:0000287">
    <property type="term" value="F:magnesium ion binding"/>
    <property type="evidence" value="ECO:0007669"/>
    <property type="project" value="InterPro"/>
</dbReference>
<evidence type="ECO:0000256" key="2">
    <source>
        <dbReference type="ARBA" id="ARBA00001964"/>
    </source>
</evidence>
<dbReference type="InterPro" id="IPR000399">
    <property type="entry name" value="TPP-bd_CS"/>
</dbReference>
<comment type="catalytic activity">
    <reaction evidence="8">
        <text>2-hydroxyoctadecanoyl-CoA = heptadecanal + formyl-CoA</text>
        <dbReference type="Rhea" id="RHEA:55196"/>
        <dbReference type="ChEBI" id="CHEBI:57376"/>
        <dbReference type="ChEBI" id="CHEBI:74116"/>
        <dbReference type="ChEBI" id="CHEBI:138631"/>
    </reaction>
    <physiologicalReaction direction="left-to-right" evidence="8">
        <dbReference type="Rhea" id="RHEA:55197"/>
    </physiologicalReaction>
</comment>
<dbReference type="WBParaSite" id="Pan_g11322.t1">
    <property type="protein sequence ID" value="Pan_g11322.t1"/>
    <property type="gene ID" value="Pan_g11322"/>
</dbReference>
<proteinExistence type="inferred from homology"/>
<comment type="cofactor">
    <cofactor evidence="1">
        <name>Mg(2+)</name>
        <dbReference type="ChEBI" id="CHEBI:18420"/>
    </cofactor>
</comment>
<protein>
    <recommendedName>
        <fullName evidence="4">2-hydroxyacyl-CoA lyase 2</fullName>
    </recommendedName>
    <alternativeName>
        <fullName evidence="7">IlvB-like protein</fullName>
    </alternativeName>
</protein>
<dbReference type="Gene3D" id="3.40.50.970">
    <property type="match status" value="2"/>
</dbReference>
<evidence type="ECO:0000259" key="11">
    <source>
        <dbReference type="Pfam" id="PF00205"/>
    </source>
</evidence>
<dbReference type="Pfam" id="PF00205">
    <property type="entry name" value="TPP_enzyme_M"/>
    <property type="match status" value="1"/>
</dbReference>
<name>A0A7E4UPP9_PANRE</name>
<dbReference type="InterPro" id="IPR029035">
    <property type="entry name" value="DHS-like_NAD/FAD-binding_dom"/>
</dbReference>
<dbReference type="InterPro" id="IPR012001">
    <property type="entry name" value="Thiamin_PyroP_enz_TPP-bd_dom"/>
</dbReference>
<organism evidence="14 15">
    <name type="scientific">Panagrellus redivivus</name>
    <name type="common">Microworm</name>
    <dbReference type="NCBI Taxonomy" id="6233"/>
    <lineage>
        <taxon>Eukaryota</taxon>
        <taxon>Metazoa</taxon>
        <taxon>Ecdysozoa</taxon>
        <taxon>Nematoda</taxon>
        <taxon>Chromadorea</taxon>
        <taxon>Rhabditida</taxon>
        <taxon>Tylenchina</taxon>
        <taxon>Panagrolaimomorpha</taxon>
        <taxon>Panagrolaimoidea</taxon>
        <taxon>Panagrolaimidae</taxon>
        <taxon>Panagrellus</taxon>
    </lineage>
</organism>
<dbReference type="PANTHER" id="PTHR18968:SF166">
    <property type="entry name" value="2-HYDROXYACYL-COA LYASE 2"/>
    <property type="match status" value="1"/>
</dbReference>
<comment type="similarity">
    <text evidence="3 10">Belongs to the TPP enzyme family.</text>
</comment>
<dbReference type="PROSITE" id="PS00187">
    <property type="entry name" value="TPP_ENZYMES"/>
    <property type="match status" value="1"/>
</dbReference>
<dbReference type="InterPro" id="IPR045229">
    <property type="entry name" value="TPP_enz"/>
</dbReference>
<reference evidence="15" key="2">
    <citation type="submission" date="2020-10" db="UniProtKB">
        <authorList>
            <consortium name="WormBaseParasite"/>
        </authorList>
    </citation>
    <scope>IDENTIFICATION</scope>
</reference>
<accession>A0A7E4UPP9</accession>
<evidence type="ECO:0000259" key="12">
    <source>
        <dbReference type="Pfam" id="PF02775"/>
    </source>
</evidence>